<evidence type="ECO:0000313" key="2">
    <source>
        <dbReference type="EMBL" id="KAK3040841.1"/>
    </source>
</evidence>
<reference evidence="2" key="1">
    <citation type="submission" date="2022-12" db="EMBL/GenBank/DDBJ databases">
        <title>Draft genome assemblies for two species of Escallonia (Escalloniales).</title>
        <authorList>
            <person name="Chanderbali A."/>
            <person name="Dervinis C."/>
            <person name="Anghel I."/>
            <person name="Soltis D."/>
            <person name="Soltis P."/>
            <person name="Zapata F."/>
        </authorList>
    </citation>
    <scope>NUCLEOTIDE SEQUENCE</scope>
    <source>
        <strain evidence="2">UCBG64.0493</strain>
        <tissue evidence="2">Leaf</tissue>
    </source>
</reference>
<dbReference type="Proteomes" id="UP001188597">
    <property type="component" value="Unassembled WGS sequence"/>
</dbReference>
<dbReference type="InterPro" id="IPR036397">
    <property type="entry name" value="RNaseH_sf"/>
</dbReference>
<accession>A0AA88X779</accession>
<protein>
    <recommendedName>
        <fullName evidence="1">Integrase catalytic domain-containing protein</fullName>
    </recommendedName>
</protein>
<evidence type="ECO:0000313" key="3">
    <source>
        <dbReference type="Proteomes" id="UP001188597"/>
    </source>
</evidence>
<gene>
    <name evidence="2" type="ORF">RJ639_029185</name>
</gene>
<dbReference type="InterPro" id="IPR050951">
    <property type="entry name" value="Retrovirus_Pol_polyprotein"/>
</dbReference>
<proteinExistence type="predicted"/>
<keyword evidence="3" id="KW-1185">Reference proteome</keyword>
<feature type="domain" description="Integrase catalytic" evidence="1">
    <location>
        <begin position="78"/>
        <end position="192"/>
    </location>
</feature>
<dbReference type="SUPFAM" id="SSF53098">
    <property type="entry name" value="Ribonuclease H-like"/>
    <property type="match status" value="1"/>
</dbReference>
<dbReference type="GO" id="GO:0015074">
    <property type="term" value="P:DNA integration"/>
    <property type="evidence" value="ECO:0007669"/>
    <property type="project" value="InterPro"/>
</dbReference>
<dbReference type="InterPro" id="IPR012337">
    <property type="entry name" value="RNaseH-like_sf"/>
</dbReference>
<organism evidence="2 3">
    <name type="scientific">Escallonia herrerae</name>
    <dbReference type="NCBI Taxonomy" id="1293975"/>
    <lineage>
        <taxon>Eukaryota</taxon>
        <taxon>Viridiplantae</taxon>
        <taxon>Streptophyta</taxon>
        <taxon>Embryophyta</taxon>
        <taxon>Tracheophyta</taxon>
        <taxon>Spermatophyta</taxon>
        <taxon>Magnoliopsida</taxon>
        <taxon>eudicotyledons</taxon>
        <taxon>Gunneridae</taxon>
        <taxon>Pentapetalae</taxon>
        <taxon>asterids</taxon>
        <taxon>campanulids</taxon>
        <taxon>Escalloniales</taxon>
        <taxon>Escalloniaceae</taxon>
        <taxon>Escallonia</taxon>
    </lineage>
</organism>
<dbReference type="FunFam" id="1.10.340.70:FF:000001">
    <property type="entry name" value="Retrovirus-related Pol polyprotein from transposon gypsy-like Protein"/>
    <property type="match status" value="1"/>
</dbReference>
<comment type="caution">
    <text evidence="2">The sequence shown here is derived from an EMBL/GenBank/DDBJ whole genome shotgun (WGS) entry which is preliminary data.</text>
</comment>
<dbReference type="InterPro" id="IPR001584">
    <property type="entry name" value="Integrase_cat-core"/>
</dbReference>
<dbReference type="InterPro" id="IPR041588">
    <property type="entry name" value="Integrase_H2C2"/>
</dbReference>
<dbReference type="Gene3D" id="3.30.420.10">
    <property type="entry name" value="Ribonuclease H-like superfamily/Ribonuclease H"/>
    <property type="match status" value="1"/>
</dbReference>
<evidence type="ECO:0000259" key="1">
    <source>
        <dbReference type="PROSITE" id="PS50994"/>
    </source>
</evidence>
<dbReference type="Pfam" id="PF17921">
    <property type="entry name" value="Integrase_H2C2"/>
    <property type="match status" value="1"/>
</dbReference>
<sequence>MTKGRCVYVPRVIDLRRTLIRECHDTLWAGHAGGEKTLALVQQGYYWPQKGDDVQEYVKTCLTCQQDKVERRKKAWLLQPLPVPMRLWESVLLDFITGLPKVEELGTILVVVDRFSKYASFIAALKYCSAEEKAQLFFKYVGMPQDIVSDRDSRFTGNFWTELFKLLGSQLSMSSSYHPESDGQTEWFNSML</sequence>
<dbReference type="Gene3D" id="1.10.340.70">
    <property type="match status" value="1"/>
</dbReference>
<dbReference type="GO" id="GO:0003676">
    <property type="term" value="F:nucleic acid binding"/>
    <property type="evidence" value="ECO:0007669"/>
    <property type="project" value="InterPro"/>
</dbReference>
<dbReference type="AlphaFoldDB" id="A0AA88X779"/>
<dbReference type="PANTHER" id="PTHR37984:SF5">
    <property type="entry name" value="PROTEIN NYNRIN-LIKE"/>
    <property type="match status" value="1"/>
</dbReference>
<dbReference type="PROSITE" id="PS50994">
    <property type="entry name" value="INTEGRASE"/>
    <property type="match status" value="1"/>
</dbReference>
<name>A0AA88X779_9ASTE</name>
<dbReference type="EMBL" id="JAVXUP010000047">
    <property type="protein sequence ID" value="KAK3040841.1"/>
    <property type="molecule type" value="Genomic_DNA"/>
</dbReference>
<dbReference type="PANTHER" id="PTHR37984">
    <property type="entry name" value="PROTEIN CBG26694"/>
    <property type="match status" value="1"/>
</dbReference>